<proteinExistence type="predicted"/>
<reference evidence="4" key="2">
    <citation type="journal article" date="2008" name="Nucleic Acids Res.">
        <title>The rice annotation project database (RAP-DB): 2008 update.</title>
        <authorList>
            <consortium name="The rice annotation project (RAP)"/>
        </authorList>
    </citation>
    <scope>GENOME REANNOTATION</scope>
    <source>
        <strain evidence="4">cv. Nipponbare</strain>
    </source>
</reference>
<reference evidence="4" key="1">
    <citation type="journal article" date="2005" name="Nature">
        <title>The map-based sequence of the rice genome.</title>
        <authorList>
            <consortium name="International rice genome sequencing project (IRGSP)"/>
            <person name="Matsumoto T."/>
            <person name="Wu J."/>
            <person name="Kanamori H."/>
            <person name="Katayose Y."/>
            <person name="Fujisawa M."/>
            <person name="Namiki N."/>
            <person name="Mizuno H."/>
            <person name="Yamamoto K."/>
            <person name="Antonio B.A."/>
            <person name="Baba T."/>
            <person name="Sakata K."/>
            <person name="Nagamura Y."/>
            <person name="Aoki H."/>
            <person name="Arikawa K."/>
            <person name="Arita K."/>
            <person name="Bito T."/>
            <person name="Chiden Y."/>
            <person name="Fujitsuka N."/>
            <person name="Fukunaka R."/>
            <person name="Hamada M."/>
            <person name="Harada C."/>
            <person name="Hayashi A."/>
            <person name="Hijishita S."/>
            <person name="Honda M."/>
            <person name="Hosokawa S."/>
            <person name="Ichikawa Y."/>
            <person name="Idonuma A."/>
            <person name="Iijima M."/>
            <person name="Ikeda M."/>
            <person name="Ikeno M."/>
            <person name="Ito K."/>
            <person name="Ito S."/>
            <person name="Ito T."/>
            <person name="Ito Y."/>
            <person name="Ito Y."/>
            <person name="Iwabuchi A."/>
            <person name="Kamiya K."/>
            <person name="Karasawa W."/>
            <person name="Kurita K."/>
            <person name="Katagiri S."/>
            <person name="Kikuta A."/>
            <person name="Kobayashi H."/>
            <person name="Kobayashi N."/>
            <person name="Machita K."/>
            <person name="Maehara T."/>
            <person name="Masukawa M."/>
            <person name="Mizubayashi T."/>
            <person name="Mukai Y."/>
            <person name="Nagasaki H."/>
            <person name="Nagata Y."/>
            <person name="Naito S."/>
            <person name="Nakashima M."/>
            <person name="Nakama Y."/>
            <person name="Nakamichi Y."/>
            <person name="Nakamura M."/>
            <person name="Meguro A."/>
            <person name="Negishi M."/>
            <person name="Ohta I."/>
            <person name="Ohta T."/>
            <person name="Okamoto M."/>
            <person name="Ono N."/>
            <person name="Saji S."/>
            <person name="Sakaguchi M."/>
            <person name="Sakai K."/>
            <person name="Shibata M."/>
            <person name="Shimokawa T."/>
            <person name="Song J."/>
            <person name="Takazaki Y."/>
            <person name="Terasawa K."/>
            <person name="Tsugane M."/>
            <person name="Tsuji K."/>
            <person name="Ueda S."/>
            <person name="Waki K."/>
            <person name="Yamagata H."/>
            <person name="Yamamoto M."/>
            <person name="Yamamoto S."/>
            <person name="Yamane H."/>
            <person name="Yoshiki S."/>
            <person name="Yoshihara R."/>
            <person name="Yukawa K."/>
            <person name="Zhong H."/>
            <person name="Yano M."/>
            <person name="Yuan Q."/>
            <person name="Ouyang S."/>
            <person name="Liu J."/>
            <person name="Jones K.M."/>
            <person name="Gansberger K."/>
            <person name="Moffat K."/>
            <person name="Hill J."/>
            <person name="Bera J."/>
            <person name="Fadrosh D."/>
            <person name="Jin S."/>
            <person name="Johri S."/>
            <person name="Kim M."/>
            <person name="Overton L."/>
            <person name="Reardon M."/>
            <person name="Tsitrin T."/>
            <person name="Vuong H."/>
            <person name="Weaver B."/>
            <person name="Ciecko A."/>
            <person name="Tallon L."/>
            <person name="Jackson J."/>
            <person name="Pai G."/>
            <person name="Aken S.V."/>
            <person name="Utterback T."/>
            <person name="Reidmuller S."/>
            <person name="Feldblyum T."/>
            <person name="Hsiao J."/>
            <person name="Zismann V."/>
            <person name="Iobst S."/>
            <person name="de Vazeille A.R."/>
            <person name="Buell C.R."/>
            <person name="Ying K."/>
            <person name="Li Y."/>
            <person name="Lu T."/>
            <person name="Huang Y."/>
            <person name="Zhao Q."/>
            <person name="Feng Q."/>
            <person name="Zhang L."/>
            <person name="Zhu J."/>
            <person name="Weng Q."/>
            <person name="Mu J."/>
            <person name="Lu Y."/>
            <person name="Fan D."/>
            <person name="Liu Y."/>
            <person name="Guan J."/>
            <person name="Zhang Y."/>
            <person name="Yu S."/>
            <person name="Liu X."/>
            <person name="Zhang Y."/>
            <person name="Hong G."/>
            <person name="Han B."/>
            <person name="Choisne N."/>
            <person name="Demange N."/>
            <person name="Orjeda G."/>
            <person name="Samain S."/>
            <person name="Cattolico L."/>
            <person name="Pelletier E."/>
            <person name="Couloux A."/>
            <person name="Segurens B."/>
            <person name="Wincker P."/>
            <person name="D'Hont A."/>
            <person name="Scarpelli C."/>
            <person name="Weissenbach J."/>
            <person name="Salanoubat M."/>
            <person name="Quetier F."/>
            <person name="Yu Y."/>
            <person name="Kim H.R."/>
            <person name="Rambo T."/>
            <person name="Currie J."/>
            <person name="Collura K."/>
            <person name="Luo M."/>
            <person name="Yang T."/>
            <person name="Ammiraju J.S.S."/>
            <person name="Engler F."/>
            <person name="Soderlund C."/>
            <person name="Wing R.A."/>
            <person name="Palmer L.E."/>
            <person name="de la Bastide M."/>
            <person name="Spiegel L."/>
            <person name="Nascimento L."/>
            <person name="Zutavern T."/>
            <person name="O'Shaughnessy A."/>
            <person name="Dike S."/>
            <person name="Dedhia N."/>
            <person name="Preston R."/>
            <person name="Balija V."/>
            <person name="McCombie W.R."/>
            <person name="Chow T."/>
            <person name="Chen H."/>
            <person name="Chung M."/>
            <person name="Chen C."/>
            <person name="Shaw J."/>
            <person name="Wu H."/>
            <person name="Hsiao K."/>
            <person name="Chao Y."/>
            <person name="Chu M."/>
            <person name="Cheng C."/>
            <person name="Hour A."/>
            <person name="Lee P."/>
            <person name="Lin S."/>
            <person name="Lin Y."/>
            <person name="Liou J."/>
            <person name="Liu S."/>
            <person name="Hsing Y."/>
            <person name="Raghuvanshi S."/>
            <person name="Mohanty A."/>
            <person name="Bharti A.K."/>
            <person name="Gaur A."/>
            <person name="Gupta V."/>
            <person name="Kumar D."/>
            <person name="Ravi V."/>
            <person name="Vij S."/>
            <person name="Kapur A."/>
            <person name="Khurana P."/>
            <person name="Khurana P."/>
            <person name="Khurana J.P."/>
            <person name="Tyagi A.K."/>
            <person name="Gaikwad K."/>
            <person name="Singh A."/>
            <person name="Dalal V."/>
            <person name="Srivastava S."/>
            <person name="Dixit A."/>
            <person name="Pal A.K."/>
            <person name="Ghazi I.A."/>
            <person name="Yadav M."/>
            <person name="Pandit A."/>
            <person name="Bhargava A."/>
            <person name="Sureshbabu K."/>
            <person name="Batra K."/>
            <person name="Sharma T.R."/>
            <person name="Mohapatra T."/>
            <person name="Singh N.K."/>
            <person name="Messing J."/>
            <person name="Nelson A.B."/>
            <person name="Fuks G."/>
            <person name="Kavchok S."/>
            <person name="Keizer G."/>
            <person name="Linton E."/>
            <person name="Llaca V."/>
            <person name="Song R."/>
            <person name="Tanyolac B."/>
            <person name="Young S."/>
            <person name="Ho-Il K."/>
            <person name="Hahn J.H."/>
            <person name="Sangsakoo G."/>
            <person name="Vanavichit A."/>
            <person name="de Mattos Luiz.A.T."/>
            <person name="Zimmer P.D."/>
            <person name="Malone G."/>
            <person name="Dellagostin O."/>
            <person name="de Oliveira A.C."/>
            <person name="Bevan M."/>
            <person name="Bancroft I."/>
            <person name="Minx P."/>
            <person name="Cordum H."/>
            <person name="Wilson R."/>
            <person name="Cheng Z."/>
            <person name="Jin W."/>
            <person name="Jiang J."/>
            <person name="Leong S.A."/>
            <person name="Iwama H."/>
            <person name="Gojobori T."/>
            <person name="Itoh T."/>
            <person name="Niimura Y."/>
            <person name="Fujii Y."/>
            <person name="Habara T."/>
            <person name="Sakai H."/>
            <person name="Sato Y."/>
            <person name="Wilson G."/>
            <person name="Kumar K."/>
            <person name="McCouch S."/>
            <person name="Juretic N."/>
            <person name="Hoen D."/>
            <person name="Wright S."/>
            <person name="Bruskiewich R."/>
            <person name="Bureau T."/>
            <person name="Miyao A."/>
            <person name="Hirochika H."/>
            <person name="Nishikawa T."/>
            <person name="Kadowaki K."/>
            <person name="Sugiura M."/>
            <person name="Burr B."/>
            <person name="Sasaki T."/>
        </authorList>
    </citation>
    <scope>NUCLEOTIDE SEQUENCE [LARGE SCALE GENOMIC DNA]</scope>
    <source>
        <strain evidence="4">cv. Nipponbare</strain>
    </source>
</reference>
<dbReference type="Proteomes" id="UP000000763">
    <property type="component" value="Chromosome 6"/>
</dbReference>
<accession>Q5Z6I0</accession>
<feature type="transmembrane region" description="Helical" evidence="2">
    <location>
        <begin position="33"/>
        <end position="52"/>
    </location>
</feature>
<evidence type="ECO:0000256" key="1">
    <source>
        <dbReference type="SAM" id="MobiDB-lite"/>
    </source>
</evidence>
<name>Q5Z6I0_ORYSJ</name>
<keyword evidence="2" id="KW-1133">Transmembrane helix</keyword>
<evidence type="ECO:0000313" key="4">
    <source>
        <dbReference type="Proteomes" id="UP000000763"/>
    </source>
</evidence>
<evidence type="ECO:0000313" key="3">
    <source>
        <dbReference type="EMBL" id="BAD54439.1"/>
    </source>
</evidence>
<feature type="region of interest" description="Disordered" evidence="1">
    <location>
        <begin position="55"/>
        <end position="138"/>
    </location>
</feature>
<protein>
    <submittedName>
        <fullName evidence="3">Uncharacterized protein</fullName>
    </submittedName>
</protein>
<gene>
    <name evidence="3" type="primary">OSJNBa0055N24.41</name>
</gene>
<feature type="compositionally biased region" description="Basic residues" evidence="1">
    <location>
        <begin position="127"/>
        <end position="136"/>
    </location>
</feature>
<evidence type="ECO:0000256" key="2">
    <source>
        <dbReference type="SAM" id="Phobius"/>
    </source>
</evidence>
<organism evidence="3 4">
    <name type="scientific">Oryza sativa subsp. japonica</name>
    <name type="common">Rice</name>
    <dbReference type="NCBI Taxonomy" id="39947"/>
    <lineage>
        <taxon>Eukaryota</taxon>
        <taxon>Viridiplantae</taxon>
        <taxon>Streptophyta</taxon>
        <taxon>Embryophyta</taxon>
        <taxon>Tracheophyta</taxon>
        <taxon>Spermatophyta</taxon>
        <taxon>Magnoliopsida</taxon>
        <taxon>Liliopsida</taxon>
        <taxon>Poales</taxon>
        <taxon>Poaceae</taxon>
        <taxon>BOP clade</taxon>
        <taxon>Oryzoideae</taxon>
        <taxon>Oryzeae</taxon>
        <taxon>Oryzinae</taxon>
        <taxon>Oryza</taxon>
        <taxon>Oryza sativa</taxon>
    </lineage>
</organism>
<dbReference type="EMBL" id="AP005413">
    <property type="protein sequence ID" value="BAD54439.1"/>
    <property type="molecule type" value="Genomic_DNA"/>
</dbReference>
<feature type="compositionally biased region" description="Pro residues" evidence="1">
    <location>
        <begin position="91"/>
        <end position="105"/>
    </location>
</feature>
<dbReference type="AlphaFoldDB" id="Q5Z6I0"/>
<keyword evidence="2" id="KW-0812">Transmembrane</keyword>
<sequence length="155" mass="17938">MSRCGHLSLREGEYTPNKFIYTTNNKFPNKSQIHIYIYIYIYIYIHTLQIHIEKKIKKKKDKKEKNKPSHPAAAELASHRRLPAPRLSHLAPPPRSHLAPPPTSPPAASAAFTSRRRRPPFPPRGVRISRRRRGPRRPLLCVNRRFTRVAAANAR</sequence>
<keyword evidence="2" id="KW-0472">Membrane</keyword>